<dbReference type="PANTHER" id="PTHR35983:SF1">
    <property type="entry name" value="UPF0166 PROTEIN TM_0021"/>
    <property type="match status" value="1"/>
</dbReference>
<comment type="similarity">
    <text evidence="1">Belongs to the UPF0166 family.</text>
</comment>
<dbReference type="SUPFAM" id="SSF54913">
    <property type="entry name" value="GlnB-like"/>
    <property type="match status" value="2"/>
</dbReference>
<protein>
    <recommendedName>
        <fullName evidence="5">PII-like signaling protein</fullName>
    </recommendedName>
</protein>
<evidence type="ECO:0000256" key="2">
    <source>
        <dbReference type="SAM" id="MobiDB-lite"/>
    </source>
</evidence>
<proteinExistence type="inferred from homology"/>
<dbReference type="Proteomes" id="UP000010798">
    <property type="component" value="Chromosome"/>
</dbReference>
<dbReference type="PANTHER" id="PTHR35983">
    <property type="entry name" value="UPF0166 PROTEIN TM_0021"/>
    <property type="match status" value="1"/>
</dbReference>
<dbReference type="InterPro" id="IPR011322">
    <property type="entry name" value="N-reg_PII-like_a/b"/>
</dbReference>
<organism evidence="3 4">
    <name type="scientific">Singulisphaera acidiphila (strain ATCC BAA-1392 / DSM 18658 / VKM B-2454 / MOB10)</name>
    <dbReference type="NCBI Taxonomy" id="886293"/>
    <lineage>
        <taxon>Bacteria</taxon>
        <taxon>Pseudomonadati</taxon>
        <taxon>Planctomycetota</taxon>
        <taxon>Planctomycetia</taxon>
        <taxon>Isosphaerales</taxon>
        <taxon>Isosphaeraceae</taxon>
        <taxon>Singulisphaera</taxon>
    </lineage>
</organism>
<dbReference type="InterPro" id="IPR003793">
    <property type="entry name" value="UPF0166"/>
</dbReference>
<reference evidence="3 4" key="1">
    <citation type="submission" date="2012-02" db="EMBL/GenBank/DDBJ databases">
        <title>Complete sequence of chromosome of Singulisphaera acidiphila DSM 18658.</title>
        <authorList>
            <consortium name="US DOE Joint Genome Institute (JGI-PGF)"/>
            <person name="Lucas S."/>
            <person name="Copeland A."/>
            <person name="Lapidus A."/>
            <person name="Glavina del Rio T."/>
            <person name="Dalin E."/>
            <person name="Tice H."/>
            <person name="Bruce D."/>
            <person name="Goodwin L."/>
            <person name="Pitluck S."/>
            <person name="Peters L."/>
            <person name="Ovchinnikova G."/>
            <person name="Chertkov O."/>
            <person name="Kyrpides N."/>
            <person name="Mavromatis K."/>
            <person name="Ivanova N."/>
            <person name="Brettin T."/>
            <person name="Detter J.C."/>
            <person name="Han C."/>
            <person name="Larimer F."/>
            <person name="Land M."/>
            <person name="Hauser L."/>
            <person name="Markowitz V."/>
            <person name="Cheng J.-F."/>
            <person name="Hugenholtz P."/>
            <person name="Woyke T."/>
            <person name="Wu D."/>
            <person name="Tindall B."/>
            <person name="Pomrenke H."/>
            <person name="Brambilla E."/>
            <person name="Klenk H.-P."/>
            <person name="Eisen J.A."/>
        </authorList>
    </citation>
    <scope>NUCLEOTIDE SEQUENCE [LARGE SCALE GENOMIC DNA]</scope>
    <source>
        <strain evidence="4">ATCC BAA-1392 / DSM 18658 / VKM B-2454 / MOB10</strain>
    </source>
</reference>
<keyword evidence="4" id="KW-1185">Reference proteome</keyword>
<dbReference type="eggNOG" id="COG1993">
    <property type="taxonomic scope" value="Bacteria"/>
</dbReference>
<name>L0DHF8_SINAD</name>
<evidence type="ECO:0000256" key="1">
    <source>
        <dbReference type="ARBA" id="ARBA00010554"/>
    </source>
</evidence>
<accession>L0DHF8</accession>
<dbReference type="OrthoDB" id="9795599at2"/>
<dbReference type="EMBL" id="CP003364">
    <property type="protein sequence ID" value="AGA28106.1"/>
    <property type="molecule type" value="Genomic_DNA"/>
</dbReference>
<feature type="compositionally biased region" description="Polar residues" evidence="2">
    <location>
        <begin position="129"/>
        <end position="138"/>
    </location>
</feature>
<dbReference type="Gene3D" id="3.30.70.120">
    <property type="match status" value="2"/>
</dbReference>
<evidence type="ECO:0000313" key="3">
    <source>
        <dbReference type="EMBL" id="AGA28106.1"/>
    </source>
</evidence>
<dbReference type="KEGG" id="saci:Sinac_3877"/>
<feature type="region of interest" description="Disordered" evidence="2">
    <location>
        <begin position="109"/>
        <end position="138"/>
    </location>
</feature>
<dbReference type="STRING" id="886293.Sinac_3877"/>
<dbReference type="RefSeq" id="WP_015247240.1">
    <property type="nucleotide sequence ID" value="NC_019892.1"/>
</dbReference>
<dbReference type="Pfam" id="PF02641">
    <property type="entry name" value="DUF190"/>
    <property type="match status" value="2"/>
</dbReference>
<evidence type="ECO:0008006" key="5">
    <source>
        <dbReference type="Google" id="ProtNLM"/>
    </source>
</evidence>
<dbReference type="InterPro" id="IPR015867">
    <property type="entry name" value="N-reg_PII/ATP_PRibTrfase_C"/>
</dbReference>
<dbReference type="AlphaFoldDB" id="L0DHF8"/>
<sequence>MIPQEASLLRIYLNANEYWHGKPLYQVVIKTARARHLAGASVFLVEMSYGAHHQVHDVASEYASFELPVVIEVVDAPERVEEFLRLELESTVSEGLITVAPVRVLRYPGTQKDGAHSPSESVGDMPSLRDQNPSTRGTTTMRIEGEAQRVTVYIGNSDTWHGRNLALTIVERCREMGMAGATASRGVMGFGGHSIIHRAHLFGLSEDVPERVEVVDRPEKIAELLPVLDEMVGGGLIVLEEVRVIRYLHDPKTKK</sequence>
<dbReference type="HOGENOM" id="CLU_1089475_0_0_0"/>
<gene>
    <name evidence="3" type="ordered locus">Sinac_3877</name>
</gene>
<evidence type="ECO:0000313" key="4">
    <source>
        <dbReference type="Proteomes" id="UP000010798"/>
    </source>
</evidence>